<dbReference type="InterPro" id="IPR000529">
    <property type="entry name" value="Ribosomal_bS6"/>
</dbReference>
<accession>A0A0G4L3H4</accession>
<dbReference type="AlphaFoldDB" id="A0A0G4L3H4"/>
<dbReference type="GO" id="GO:0070181">
    <property type="term" value="F:small ribosomal subunit rRNA binding"/>
    <property type="evidence" value="ECO:0007669"/>
    <property type="project" value="TreeGrafter"/>
</dbReference>
<gene>
    <name evidence="3" type="ORF">BN1708_011712</name>
</gene>
<dbReference type="PANTHER" id="PTHR21011:SF1">
    <property type="entry name" value="SMALL RIBOSOMAL SUBUNIT PROTEIN BS6M"/>
    <property type="match status" value="1"/>
</dbReference>
<dbReference type="CDD" id="cd15465">
    <property type="entry name" value="bS6_mito"/>
    <property type="match status" value="2"/>
</dbReference>
<dbReference type="SUPFAM" id="SSF54995">
    <property type="entry name" value="Ribosomal protein S6"/>
    <property type="match status" value="2"/>
</dbReference>
<dbReference type="Pfam" id="PF00494">
    <property type="entry name" value="SQS_PSY"/>
    <property type="match status" value="1"/>
</dbReference>
<feature type="non-terminal residue" evidence="3">
    <location>
        <position position="1"/>
    </location>
</feature>
<evidence type="ECO:0000256" key="1">
    <source>
        <dbReference type="ARBA" id="ARBA00009512"/>
    </source>
</evidence>
<dbReference type="InterPro" id="IPR035980">
    <property type="entry name" value="Ribosomal_bS6_sf"/>
</dbReference>
<sequence length="433" mass="46876">VAAGTSPLDPRPSPSINVAATMLYELIGIVRPGHLAEVKEIALTAGQTILRSGGVVRGLANWGVFALPRPITRAQMKHKEGHYFVGRGRAPVLLLPLDVLAEAGVREEDVFRRGPEAAGFEDAVFAVATRANDHLITAREMLKNLRLGKEAGHAFEHEGEEGHVYAAGESDAARDIRQSFSVLMEAVPPQAYLTNLEKANFNPFAASPLNLTSGPSPSPSINVAATMLYELIGIVRPGHLAEVKEYALIPAMTDAFPPISLEPAALELLLLPLLTCHQMNVQRAGVQRADVQEASSEQTCSRRPASRRAAGVQRADVQQASSEQHSKQSSKLTSPRIALTAGQTILRSGGVVRGLANWGVFALPRPITRAQMKHKEGHYFVMRYDASARAHQTMRSTISLDPRVIRSAHVKVGDGKLSSMARFGAIKWDVRDE</sequence>
<feature type="region of interest" description="Disordered" evidence="2">
    <location>
        <begin position="288"/>
        <end position="335"/>
    </location>
</feature>
<dbReference type="STRING" id="100787.A0A0G4L3H4"/>
<dbReference type="Proteomes" id="UP000044602">
    <property type="component" value="Unassembled WGS sequence"/>
</dbReference>
<dbReference type="InterPro" id="IPR014717">
    <property type="entry name" value="Transl_elong_EF1B/ribsomal_bS6"/>
</dbReference>
<keyword evidence="4" id="KW-1185">Reference proteome</keyword>
<dbReference type="Gene3D" id="1.10.600.10">
    <property type="entry name" value="Farnesyl Diphosphate Synthase"/>
    <property type="match status" value="1"/>
</dbReference>
<comment type="similarity">
    <text evidence="1">Belongs to the bacterial ribosomal protein bS6 family.</text>
</comment>
<reference evidence="3 4" key="1">
    <citation type="submission" date="2015-05" db="EMBL/GenBank/DDBJ databases">
        <authorList>
            <person name="Wang D.B."/>
            <person name="Wang M."/>
        </authorList>
    </citation>
    <scope>NUCLEOTIDE SEQUENCE [LARGE SCALE GENOMIC DNA]</scope>
    <source>
        <strain evidence="3">VL1</strain>
    </source>
</reference>
<dbReference type="GO" id="GO:0003735">
    <property type="term" value="F:structural constituent of ribosome"/>
    <property type="evidence" value="ECO:0007669"/>
    <property type="project" value="InterPro"/>
</dbReference>
<dbReference type="GO" id="GO:0006412">
    <property type="term" value="P:translation"/>
    <property type="evidence" value="ECO:0007669"/>
    <property type="project" value="InterPro"/>
</dbReference>
<evidence type="ECO:0000256" key="2">
    <source>
        <dbReference type="SAM" id="MobiDB-lite"/>
    </source>
</evidence>
<proteinExistence type="inferred from homology"/>
<name>A0A0G4L3H4_VERLO</name>
<dbReference type="InterPro" id="IPR008949">
    <property type="entry name" value="Isoprenoid_synthase_dom_sf"/>
</dbReference>
<feature type="compositionally biased region" description="Polar residues" evidence="2">
    <location>
        <begin position="316"/>
        <end position="333"/>
    </location>
</feature>
<dbReference type="InterPro" id="IPR002060">
    <property type="entry name" value="Squ/phyt_synthse"/>
</dbReference>
<dbReference type="Gene3D" id="3.30.70.60">
    <property type="match status" value="2"/>
</dbReference>
<dbReference type="GO" id="GO:0005763">
    <property type="term" value="C:mitochondrial small ribosomal subunit"/>
    <property type="evidence" value="ECO:0007669"/>
    <property type="project" value="TreeGrafter"/>
</dbReference>
<dbReference type="SUPFAM" id="SSF48576">
    <property type="entry name" value="Terpenoid synthases"/>
    <property type="match status" value="1"/>
</dbReference>
<organism evidence="3 4">
    <name type="scientific">Verticillium longisporum</name>
    <name type="common">Verticillium dahliae var. longisporum</name>
    <dbReference type="NCBI Taxonomy" id="100787"/>
    <lineage>
        <taxon>Eukaryota</taxon>
        <taxon>Fungi</taxon>
        <taxon>Dikarya</taxon>
        <taxon>Ascomycota</taxon>
        <taxon>Pezizomycotina</taxon>
        <taxon>Sordariomycetes</taxon>
        <taxon>Hypocreomycetidae</taxon>
        <taxon>Glomerellales</taxon>
        <taxon>Plectosphaerellaceae</taxon>
        <taxon>Verticillium</taxon>
    </lineage>
</organism>
<protein>
    <submittedName>
        <fullName evidence="3">Uncharacterized protein</fullName>
    </submittedName>
</protein>
<dbReference type="PANTHER" id="PTHR21011">
    <property type="entry name" value="MITOCHONDRIAL 28S RIBOSOMAL PROTEIN S6"/>
    <property type="match status" value="1"/>
</dbReference>
<dbReference type="EMBL" id="CVQH01007335">
    <property type="protein sequence ID" value="CRK16275.1"/>
    <property type="molecule type" value="Genomic_DNA"/>
</dbReference>
<dbReference type="Pfam" id="PF01250">
    <property type="entry name" value="Ribosomal_S6"/>
    <property type="match status" value="2"/>
</dbReference>
<evidence type="ECO:0000313" key="3">
    <source>
        <dbReference type="EMBL" id="CRK16275.1"/>
    </source>
</evidence>
<evidence type="ECO:0000313" key="4">
    <source>
        <dbReference type="Proteomes" id="UP000044602"/>
    </source>
</evidence>